<evidence type="ECO:0000313" key="2">
    <source>
        <dbReference type="Proteomes" id="UP001521931"/>
    </source>
</evidence>
<comment type="caution">
    <text evidence="1">The sequence shown here is derived from an EMBL/GenBank/DDBJ whole genome shotgun (WGS) entry which is preliminary data.</text>
</comment>
<dbReference type="RefSeq" id="WP_239265099.1">
    <property type="nucleotide sequence ID" value="NZ_JAKRCV010000044.1"/>
</dbReference>
<dbReference type="Proteomes" id="UP001521931">
    <property type="component" value="Unassembled WGS sequence"/>
</dbReference>
<proteinExistence type="predicted"/>
<name>A0ABS9Q4D9_9MICO</name>
<sequence length="327" mass="34687">MTVIHAWRLARRYLPLLLLATLAGLALGWAWHARTTTFVSSSHVLIRPAGDIPKLGYASEPMRFVKSEGQRALSDAVIRKAALTLQPVPSLQELRDSLEVLGGSADDTVELRVTTDDADLTTNRARALTLAFAESSRSALTVTPLYVTPAKASSGRTTSLVAGGLVGLAAGVVGALVLGSARRPVLGPDALQLSGRTVDVYPTVLTGNDPEGYERLLGWLHQTAHRPQHLVVQLRGADRRADADTKVMATGLQRAAALVESTCTIQVSPASAPALVEQRPDRAVITVVCADRRRSTERGIEAAVTGWATGSDAAAIVVHDLGRGNHR</sequence>
<accession>A0ABS9Q4D9</accession>
<organism evidence="1 2">
    <name type="scientific">Arsenicicoccus bolidensis</name>
    <dbReference type="NCBI Taxonomy" id="229480"/>
    <lineage>
        <taxon>Bacteria</taxon>
        <taxon>Bacillati</taxon>
        <taxon>Actinomycetota</taxon>
        <taxon>Actinomycetes</taxon>
        <taxon>Micrococcales</taxon>
        <taxon>Intrasporangiaceae</taxon>
        <taxon>Arsenicicoccus</taxon>
    </lineage>
</organism>
<dbReference type="EMBL" id="JAKRCV010000044">
    <property type="protein sequence ID" value="MCG7322743.1"/>
    <property type="molecule type" value="Genomic_DNA"/>
</dbReference>
<reference evidence="1 2" key="1">
    <citation type="submission" date="2022-02" db="EMBL/GenBank/DDBJ databases">
        <title>Uncovering new skin microbiome diversity through culturing and metagenomics.</title>
        <authorList>
            <person name="Conlan S."/>
            <person name="Deming C."/>
            <person name="Nisc Comparative Sequencing Program N."/>
            <person name="Segre J.A."/>
        </authorList>
    </citation>
    <scope>NUCLEOTIDE SEQUENCE [LARGE SCALE GENOMIC DNA]</scope>
    <source>
        <strain evidence="1 2">ACRQZ</strain>
    </source>
</reference>
<evidence type="ECO:0000313" key="1">
    <source>
        <dbReference type="EMBL" id="MCG7322743.1"/>
    </source>
</evidence>
<evidence type="ECO:0008006" key="3">
    <source>
        <dbReference type="Google" id="ProtNLM"/>
    </source>
</evidence>
<protein>
    <recommendedName>
        <fullName evidence="3">Polysaccharide chain length determinant N-terminal domain-containing protein</fullName>
    </recommendedName>
</protein>
<keyword evidence="2" id="KW-1185">Reference proteome</keyword>
<gene>
    <name evidence="1" type="ORF">MHL29_12735</name>
</gene>